<feature type="domain" description="O-methyltransferase C-terminal" evidence="5">
    <location>
        <begin position="168"/>
        <end position="318"/>
    </location>
</feature>
<dbReference type="PIRSF" id="PIRSF005739">
    <property type="entry name" value="O-mtase"/>
    <property type="match status" value="1"/>
</dbReference>
<dbReference type="InterPro" id="IPR029063">
    <property type="entry name" value="SAM-dependent_MTases_sf"/>
</dbReference>
<evidence type="ECO:0000256" key="4">
    <source>
        <dbReference type="PIRSR" id="PIRSR005739-1"/>
    </source>
</evidence>
<reference evidence="7" key="2">
    <citation type="submission" date="2021-04" db="EMBL/GenBank/DDBJ databases">
        <authorList>
            <person name="Gilroy R."/>
        </authorList>
    </citation>
    <scope>NUCLEOTIDE SEQUENCE</scope>
    <source>
        <strain evidence="7">ChiHecec2B26-446</strain>
    </source>
</reference>
<organism evidence="7 8">
    <name type="scientific">Candidatus Desulfovibrio intestinipullorum</name>
    <dbReference type="NCBI Taxonomy" id="2838536"/>
    <lineage>
        <taxon>Bacteria</taxon>
        <taxon>Pseudomonadati</taxon>
        <taxon>Thermodesulfobacteriota</taxon>
        <taxon>Desulfovibrionia</taxon>
        <taxon>Desulfovibrionales</taxon>
        <taxon>Desulfovibrionaceae</taxon>
        <taxon>Desulfovibrio</taxon>
    </lineage>
</organism>
<dbReference type="InterPro" id="IPR036390">
    <property type="entry name" value="WH_DNA-bd_sf"/>
</dbReference>
<dbReference type="PANTHER" id="PTHR43712">
    <property type="entry name" value="PUTATIVE (AFU_ORTHOLOGUE AFUA_4G14580)-RELATED"/>
    <property type="match status" value="1"/>
</dbReference>
<name>A0A9D1TR01_9BACT</name>
<dbReference type="GO" id="GO:0046983">
    <property type="term" value="F:protein dimerization activity"/>
    <property type="evidence" value="ECO:0007669"/>
    <property type="project" value="InterPro"/>
</dbReference>
<dbReference type="EMBL" id="DXHV01000068">
    <property type="protein sequence ID" value="HIW00966.1"/>
    <property type="molecule type" value="Genomic_DNA"/>
</dbReference>
<dbReference type="PANTHER" id="PTHR43712:SF2">
    <property type="entry name" value="O-METHYLTRANSFERASE CICE"/>
    <property type="match status" value="1"/>
</dbReference>
<evidence type="ECO:0000259" key="5">
    <source>
        <dbReference type="Pfam" id="PF00891"/>
    </source>
</evidence>
<gene>
    <name evidence="7" type="ORF">H9894_07240</name>
</gene>
<dbReference type="GO" id="GO:0008171">
    <property type="term" value="F:O-methyltransferase activity"/>
    <property type="evidence" value="ECO:0007669"/>
    <property type="project" value="InterPro"/>
</dbReference>
<protein>
    <submittedName>
        <fullName evidence="7">Methyltransferase domain-containing protein</fullName>
    </submittedName>
</protein>
<dbReference type="InterPro" id="IPR001077">
    <property type="entry name" value="COMT_C"/>
</dbReference>
<dbReference type="Proteomes" id="UP000886752">
    <property type="component" value="Unassembled WGS sequence"/>
</dbReference>
<dbReference type="Gene3D" id="1.10.10.10">
    <property type="entry name" value="Winged helix-like DNA-binding domain superfamily/Winged helix DNA-binding domain"/>
    <property type="match status" value="1"/>
</dbReference>
<dbReference type="Gene3D" id="3.40.50.150">
    <property type="entry name" value="Vaccinia Virus protein VP39"/>
    <property type="match status" value="1"/>
</dbReference>
<dbReference type="AlphaFoldDB" id="A0A9D1TR01"/>
<feature type="domain" description="O-methyltransferase dimerisation" evidence="6">
    <location>
        <begin position="13"/>
        <end position="76"/>
    </location>
</feature>
<comment type="caution">
    <text evidence="7">The sequence shown here is derived from an EMBL/GenBank/DDBJ whole genome shotgun (WGS) entry which is preliminary data.</text>
</comment>
<evidence type="ECO:0000256" key="2">
    <source>
        <dbReference type="ARBA" id="ARBA00022679"/>
    </source>
</evidence>
<dbReference type="GO" id="GO:0032259">
    <property type="term" value="P:methylation"/>
    <property type="evidence" value="ECO:0007669"/>
    <property type="project" value="UniProtKB-KW"/>
</dbReference>
<dbReference type="SUPFAM" id="SSF53335">
    <property type="entry name" value="S-adenosyl-L-methionine-dependent methyltransferases"/>
    <property type="match status" value="1"/>
</dbReference>
<accession>A0A9D1TR01</accession>
<evidence type="ECO:0000256" key="1">
    <source>
        <dbReference type="ARBA" id="ARBA00022603"/>
    </source>
</evidence>
<keyword evidence="2" id="KW-0808">Transferase</keyword>
<dbReference type="SUPFAM" id="SSF46785">
    <property type="entry name" value="Winged helix' DNA-binding domain"/>
    <property type="match status" value="1"/>
</dbReference>
<dbReference type="InterPro" id="IPR012967">
    <property type="entry name" value="COMT_dimerisation"/>
</dbReference>
<dbReference type="Pfam" id="PF00891">
    <property type="entry name" value="Methyltransf_2"/>
    <property type="match status" value="1"/>
</dbReference>
<dbReference type="InterPro" id="IPR036388">
    <property type="entry name" value="WH-like_DNA-bd_sf"/>
</dbReference>
<proteinExistence type="predicted"/>
<evidence type="ECO:0000256" key="3">
    <source>
        <dbReference type="ARBA" id="ARBA00022691"/>
    </source>
</evidence>
<dbReference type="CDD" id="cd02440">
    <property type="entry name" value="AdoMet_MTases"/>
    <property type="match status" value="1"/>
</dbReference>
<dbReference type="PROSITE" id="PS51683">
    <property type="entry name" value="SAM_OMT_II"/>
    <property type="match status" value="1"/>
</dbReference>
<feature type="active site" description="Proton acceptor" evidence="4">
    <location>
        <position position="246"/>
    </location>
</feature>
<dbReference type="InterPro" id="IPR016461">
    <property type="entry name" value="COMT-like"/>
</dbReference>
<evidence type="ECO:0000313" key="8">
    <source>
        <dbReference type="Proteomes" id="UP000886752"/>
    </source>
</evidence>
<evidence type="ECO:0000313" key="7">
    <source>
        <dbReference type="EMBL" id="HIW00966.1"/>
    </source>
</evidence>
<reference evidence="7" key="1">
    <citation type="journal article" date="2021" name="PeerJ">
        <title>Extensive microbial diversity within the chicken gut microbiome revealed by metagenomics and culture.</title>
        <authorList>
            <person name="Gilroy R."/>
            <person name="Ravi A."/>
            <person name="Getino M."/>
            <person name="Pursley I."/>
            <person name="Horton D.L."/>
            <person name="Alikhan N.F."/>
            <person name="Baker D."/>
            <person name="Gharbi K."/>
            <person name="Hall N."/>
            <person name="Watson M."/>
            <person name="Adriaenssens E.M."/>
            <person name="Foster-Nyarko E."/>
            <person name="Jarju S."/>
            <person name="Secka A."/>
            <person name="Antonio M."/>
            <person name="Oren A."/>
            <person name="Chaudhuri R.R."/>
            <person name="La Ragione R."/>
            <person name="Hildebrand F."/>
            <person name="Pallen M.J."/>
        </authorList>
    </citation>
    <scope>NUCLEOTIDE SEQUENCE</scope>
    <source>
        <strain evidence="7">ChiHecec2B26-446</strain>
    </source>
</reference>
<sequence length="340" mass="36913">MDNAFEILERDREGFMRASVLGSMAELDMATRILEAGNSLTAGELAERAQCDERATQCLLDALVGMGYFAKNGATYSVREEFVPYLDSRAHETQIPILRHSAVLARAWNRLSFAVKEGKPQKQNCQPGLLGPEQDRISFIMGMNSVGVRLVGGVLSSMHEAGILPLAEDAAILDVGGASGTYTRAFLQDMPGTTAVIFDLPPVIEMAKKGFAGDPLEGRVGFAAGDYHRDELPAGFDFVWVSAIIHQMDREECVRLCKKCLRALKPGGTIAIRDFIMDKSRTAPCAGTLFGINMLVNRPGGRVFSFREISEDLEQAGFVQPVHAVDVPTMCAIATAQKPA</sequence>
<dbReference type="Pfam" id="PF08100">
    <property type="entry name" value="Dimerisation"/>
    <property type="match status" value="1"/>
</dbReference>
<keyword evidence="3" id="KW-0949">S-adenosyl-L-methionine</keyword>
<evidence type="ECO:0000259" key="6">
    <source>
        <dbReference type="Pfam" id="PF08100"/>
    </source>
</evidence>
<keyword evidence="1 7" id="KW-0489">Methyltransferase</keyword>